<feature type="domain" description="PDZ" evidence="4">
    <location>
        <begin position="332"/>
        <end position="413"/>
    </location>
</feature>
<proteinExistence type="predicted"/>
<evidence type="ECO:0000313" key="7">
    <source>
        <dbReference type="Proteomes" id="UP000823749"/>
    </source>
</evidence>
<dbReference type="Pfam" id="PF13180">
    <property type="entry name" value="PDZ_2"/>
    <property type="match status" value="1"/>
</dbReference>
<dbReference type="InterPro" id="IPR001478">
    <property type="entry name" value="PDZ"/>
</dbReference>
<dbReference type="EMBL" id="JACTNZ010000006">
    <property type="protein sequence ID" value="KAG5543071.1"/>
    <property type="molecule type" value="Genomic_DNA"/>
</dbReference>
<dbReference type="PANTHER" id="PTHR45980:SF18">
    <property type="entry name" value="PROTEASE DO-LIKE 9"/>
    <property type="match status" value="1"/>
</dbReference>
<dbReference type="PANTHER" id="PTHR45980">
    <property type="match status" value="1"/>
</dbReference>
<gene>
    <name evidence="6" type="ORF">RHGRI_015980</name>
</gene>
<keyword evidence="1" id="KW-0645">Protease</keyword>
<dbReference type="InterPro" id="IPR041517">
    <property type="entry name" value="DEGP_PDZ"/>
</dbReference>
<dbReference type="GO" id="GO:0004252">
    <property type="term" value="F:serine-type endopeptidase activity"/>
    <property type="evidence" value="ECO:0007669"/>
    <property type="project" value="TreeGrafter"/>
</dbReference>
<dbReference type="SUPFAM" id="SSF50494">
    <property type="entry name" value="Trypsin-like serine proteases"/>
    <property type="match status" value="1"/>
</dbReference>
<evidence type="ECO:0000313" key="6">
    <source>
        <dbReference type="EMBL" id="KAG5543071.1"/>
    </source>
</evidence>
<dbReference type="Gene3D" id="2.30.42.10">
    <property type="match status" value="1"/>
</dbReference>
<dbReference type="InterPro" id="IPR036034">
    <property type="entry name" value="PDZ_sf"/>
</dbReference>
<evidence type="ECO:0000256" key="3">
    <source>
        <dbReference type="ARBA" id="ARBA00022825"/>
    </source>
</evidence>
<evidence type="ECO:0000256" key="1">
    <source>
        <dbReference type="ARBA" id="ARBA00022670"/>
    </source>
</evidence>
<dbReference type="Pfam" id="PF13365">
    <property type="entry name" value="Trypsin_2"/>
    <property type="match status" value="1"/>
</dbReference>
<feature type="domain" description="Protease Do-like PDZ" evidence="5">
    <location>
        <begin position="422"/>
        <end position="565"/>
    </location>
</feature>
<dbReference type="InterPro" id="IPR009003">
    <property type="entry name" value="Peptidase_S1_PA"/>
</dbReference>
<dbReference type="SUPFAM" id="SSF50156">
    <property type="entry name" value="PDZ domain-like"/>
    <property type="match status" value="1"/>
</dbReference>
<dbReference type="Gene3D" id="2.40.10.120">
    <property type="match status" value="1"/>
</dbReference>
<keyword evidence="7" id="KW-1185">Reference proteome</keyword>
<name>A0AAV6JPE5_9ERIC</name>
<organism evidence="6 7">
    <name type="scientific">Rhododendron griersonianum</name>
    <dbReference type="NCBI Taxonomy" id="479676"/>
    <lineage>
        <taxon>Eukaryota</taxon>
        <taxon>Viridiplantae</taxon>
        <taxon>Streptophyta</taxon>
        <taxon>Embryophyta</taxon>
        <taxon>Tracheophyta</taxon>
        <taxon>Spermatophyta</taxon>
        <taxon>Magnoliopsida</taxon>
        <taxon>eudicotyledons</taxon>
        <taxon>Gunneridae</taxon>
        <taxon>Pentapetalae</taxon>
        <taxon>asterids</taxon>
        <taxon>Ericales</taxon>
        <taxon>Ericaceae</taxon>
        <taxon>Ericoideae</taxon>
        <taxon>Rhodoreae</taxon>
        <taxon>Rhododendron</taxon>
    </lineage>
</organism>
<dbReference type="GO" id="GO:0006508">
    <property type="term" value="P:proteolysis"/>
    <property type="evidence" value="ECO:0007669"/>
    <property type="project" value="UniProtKB-KW"/>
</dbReference>
<dbReference type="AlphaFoldDB" id="A0AAV6JPE5"/>
<accession>A0AAV6JPE5</accession>
<comment type="caution">
    <text evidence="6">The sequence shown here is derived from an EMBL/GenBank/DDBJ whole genome shotgun (WGS) entry which is preliminary data.</text>
</comment>
<sequence length="568" mass="64832">MSLTTPLLCKSKLPMIIYERTIGTKNNSFPSAANFPSRIIVSCSSSPSPPITTRSESSYSVRYSVSLPGQNNIVDWAVDSNYGDDEEDEDEEKQSKFCYQSLVDKVVKVFCVRAFQNYTYPWLMEEEESFKSGFIISGRRVLTSARAINLHMEVKLKRKNSDTWFAASVLALAYESDLGMVFFAFSLHTILTVNDDKFWEGVKPVDFGDIPAPKEKITVIGYPHMRDFVSVTEGRVSRLGMTRYESWEASLLAFKVKVAGDEGKVGGPVFNTRGECVGLILQWRDNVTTVVPTEVIKHFIQDYDENGAHTGLPILAIKWQKMESFSLRVFMKMEPDQQGVLITEVNPNYPEFEILKPYDVILSIDGININNDGTVPFKRGQRIEFSYLITRKYKGDKIAFRLLRDSKIHEFITELPTHKQFVPANTTGMPLRYYIIAGFVFTTLSVSYLRVVDERYHNWKIPDEDEVLSEALYEERVVLCKVLKGDITTGYEAEEEVQNQVIVAFNDRPVKGLKSLVNMVESCDEEFLKFTLENHKILVLRTSIARVKTRDILKSYRIAGAMSYDLKE</sequence>
<dbReference type="Proteomes" id="UP000823749">
    <property type="component" value="Chromosome 6"/>
</dbReference>
<dbReference type="Gene3D" id="3.20.190.20">
    <property type="match status" value="1"/>
</dbReference>
<dbReference type="Pfam" id="PF17815">
    <property type="entry name" value="PDZ_3"/>
    <property type="match status" value="1"/>
</dbReference>
<evidence type="ECO:0000259" key="5">
    <source>
        <dbReference type="Pfam" id="PF17815"/>
    </source>
</evidence>
<keyword evidence="2" id="KW-0378">Hydrolase</keyword>
<evidence type="ECO:0008006" key="8">
    <source>
        <dbReference type="Google" id="ProtNLM"/>
    </source>
</evidence>
<dbReference type="InterPro" id="IPR046449">
    <property type="entry name" value="DEGP_PDZ_sf"/>
</dbReference>
<evidence type="ECO:0000259" key="4">
    <source>
        <dbReference type="Pfam" id="PF13180"/>
    </source>
</evidence>
<reference evidence="6 7" key="1">
    <citation type="submission" date="2020-08" db="EMBL/GenBank/DDBJ databases">
        <title>Plant Genome Project.</title>
        <authorList>
            <person name="Zhang R.-G."/>
        </authorList>
    </citation>
    <scope>NUCLEOTIDE SEQUENCE [LARGE SCALE GENOMIC DNA]</scope>
    <source>
        <strain evidence="6">WSP0</strain>
        <tissue evidence="6">Leaf</tissue>
    </source>
</reference>
<keyword evidence="3" id="KW-0720">Serine protease</keyword>
<protein>
    <recommendedName>
        <fullName evidence="8">Protease Do-like PDZ domain-containing protein</fullName>
    </recommendedName>
</protein>
<evidence type="ECO:0000256" key="2">
    <source>
        <dbReference type="ARBA" id="ARBA00022801"/>
    </source>
</evidence>